<dbReference type="PANTHER" id="PTHR35302:SF1">
    <property type="entry name" value="PROTEIN COFACTOR ASSEMBLY OF COMPLEX C SUBUNIT B CCB1, CHLOROPLASTIC"/>
    <property type="match status" value="1"/>
</dbReference>
<organism evidence="2 3">
    <name type="scientific">Cyanidioschyzon merolae (strain NIES-3377 / 10D)</name>
    <name type="common">Unicellular red alga</name>
    <dbReference type="NCBI Taxonomy" id="280699"/>
    <lineage>
        <taxon>Eukaryota</taxon>
        <taxon>Rhodophyta</taxon>
        <taxon>Bangiophyceae</taxon>
        <taxon>Cyanidiales</taxon>
        <taxon>Cyanidiaceae</taxon>
        <taxon>Cyanidioschyzon</taxon>
    </lineage>
</organism>
<reference evidence="2 3" key="1">
    <citation type="journal article" date="2004" name="Nature">
        <title>Genome sequence of the ultrasmall unicellular red alga Cyanidioschyzon merolae 10D.</title>
        <authorList>
            <person name="Matsuzaki M."/>
            <person name="Misumi O."/>
            <person name="Shin-i T."/>
            <person name="Maruyama S."/>
            <person name="Takahara M."/>
            <person name="Miyagishima S."/>
            <person name="Mori T."/>
            <person name="Nishida K."/>
            <person name="Yagisawa F."/>
            <person name="Nishida K."/>
            <person name="Yoshida Y."/>
            <person name="Nishimura Y."/>
            <person name="Nakao S."/>
            <person name="Kobayashi T."/>
            <person name="Momoyama Y."/>
            <person name="Higashiyama T."/>
            <person name="Minoda A."/>
            <person name="Sano M."/>
            <person name="Nomoto H."/>
            <person name="Oishi K."/>
            <person name="Hayashi H."/>
            <person name="Ohta F."/>
            <person name="Nishizaka S."/>
            <person name="Haga S."/>
            <person name="Miura S."/>
            <person name="Morishita T."/>
            <person name="Kabeya Y."/>
            <person name="Terasawa K."/>
            <person name="Suzuki Y."/>
            <person name="Ishii Y."/>
            <person name="Asakawa S."/>
            <person name="Takano H."/>
            <person name="Ohta N."/>
            <person name="Kuroiwa H."/>
            <person name="Tanaka K."/>
            <person name="Shimizu N."/>
            <person name="Sugano S."/>
            <person name="Sato N."/>
            <person name="Nozaki H."/>
            <person name="Ogasawara N."/>
            <person name="Kohara Y."/>
            <person name="Kuroiwa T."/>
        </authorList>
    </citation>
    <scope>NUCLEOTIDE SEQUENCE [LARGE SCALE GENOMIC DNA]</scope>
    <source>
        <strain evidence="2 3">10D</strain>
    </source>
</reference>
<dbReference type="Pfam" id="PF12046">
    <property type="entry name" value="CCB1"/>
    <property type="match status" value="1"/>
</dbReference>
<proteinExistence type="predicted"/>
<accession>M1V917</accession>
<keyword evidence="1" id="KW-1133">Transmembrane helix</keyword>
<keyword evidence="1" id="KW-0472">Membrane</keyword>
<dbReference type="EMBL" id="AP006495">
    <property type="protein sequence ID" value="BAM81129.1"/>
    <property type="molecule type" value="Genomic_DNA"/>
</dbReference>
<evidence type="ECO:0000256" key="1">
    <source>
        <dbReference type="SAM" id="Phobius"/>
    </source>
</evidence>
<dbReference type="STRING" id="280699.M1V917"/>
<reference evidence="2 3" key="2">
    <citation type="journal article" date="2007" name="BMC Biol.">
        <title>A 100%-complete sequence reveals unusually simple genomic features in the hot-spring red alga Cyanidioschyzon merolae.</title>
        <authorList>
            <person name="Nozaki H."/>
            <person name="Takano H."/>
            <person name="Misumi O."/>
            <person name="Terasawa K."/>
            <person name="Matsuzaki M."/>
            <person name="Maruyama S."/>
            <person name="Nishida K."/>
            <person name="Yagisawa F."/>
            <person name="Yoshida Y."/>
            <person name="Fujiwara T."/>
            <person name="Takio S."/>
            <person name="Tamura K."/>
            <person name="Chung S.J."/>
            <person name="Nakamura S."/>
            <person name="Kuroiwa H."/>
            <person name="Tanaka K."/>
            <person name="Sato N."/>
            <person name="Kuroiwa T."/>
        </authorList>
    </citation>
    <scope>NUCLEOTIDE SEQUENCE [LARGE SCALE GENOMIC DNA]</scope>
    <source>
        <strain evidence="2 3">10D</strain>
    </source>
</reference>
<protein>
    <submittedName>
        <fullName evidence="2">Uncharacterized protein</fullName>
    </submittedName>
</protein>
<dbReference type="GeneID" id="16994974"/>
<gene>
    <name evidence="2" type="ORF">CYME_CMM306C</name>
</gene>
<sequence>MPRHAWSLAQDSRSNVNVLRVASVMASNGIHASARAMFCSFTAIKWQGTHVHRLQQQRCRLFRLHAEQTPALVRKQRSHNRVEQALPLPTRDLAQLFAYGCVGVPAVAHASVTTTAEVANTTAPRIVGGLTFLLTLVGFVRFMVASGRPRIEQTNYTFIDTKESDIVTIEKLVGDYLTARKYVPREREASRVLVFRGRTQPSVAIGAFLVFCAAGGLYGFALAAKVLLPGNSDWWYALILLSPLMWFYYWNTNQREEEFRFRVDPVSSDSKAILYVKGPRDEIEAMESELKLVRNRPEE</sequence>
<dbReference type="OrthoDB" id="447756at2759"/>
<dbReference type="Proteomes" id="UP000007014">
    <property type="component" value="Chromosome 13"/>
</dbReference>
<dbReference type="RefSeq" id="XP_005537165.1">
    <property type="nucleotide sequence ID" value="XM_005537108.1"/>
</dbReference>
<feature type="transmembrane region" description="Helical" evidence="1">
    <location>
        <begin position="203"/>
        <end position="228"/>
    </location>
</feature>
<name>M1V917_CYAM1</name>
<dbReference type="KEGG" id="cme:CYME_CMM306C"/>
<feature type="transmembrane region" description="Helical" evidence="1">
    <location>
        <begin position="126"/>
        <end position="144"/>
    </location>
</feature>
<dbReference type="AlphaFoldDB" id="M1V917"/>
<dbReference type="PANTHER" id="PTHR35302">
    <property type="match status" value="1"/>
</dbReference>
<dbReference type="InterPro" id="IPR021919">
    <property type="entry name" value="CCB1"/>
</dbReference>
<evidence type="ECO:0000313" key="2">
    <source>
        <dbReference type="EMBL" id="BAM81129.1"/>
    </source>
</evidence>
<keyword evidence="1" id="KW-0812">Transmembrane</keyword>
<feature type="transmembrane region" description="Helical" evidence="1">
    <location>
        <begin position="234"/>
        <end position="250"/>
    </location>
</feature>
<keyword evidence="3" id="KW-1185">Reference proteome</keyword>
<evidence type="ECO:0000313" key="3">
    <source>
        <dbReference type="Proteomes" id="UP000007014"/>
    </source>
</evidence>